<dbReference type="SMART" id="SM00530">
    <property type="entry name" value="HTH_XRE"/>
    <property type="match status" value="1"/>
</dbReference>
<evidence type="ECO:0000313" key="6">
    <source>
        <dbReference type="Proteomes" id="UP001259572"/>
    </source>
</evidence>
<dbReference type="InterPro" id="IPR001387">
    <property type="entry name" value="Cro/C1-type_HTH"/>
</dbReference>
<keyword evidence="1" id="KW-0805">Transcription regulation</keyword>
<dbReference type="InterPro" id="IPR010982">
    <property type="entry name" value="Lambda_DNA-bd_dom_sf"/>
</dbReference>
<accession>A0ABU3Q5C3</accession>
<evidence type="ECO:0000313" key="5">
    <source>
        <dbReference type="EMBL" id="MDT9598613.1"/>
    </source>
</evidence>
<dbReference type="PANTHER" id="PTHR46797">
    <property type="entry name" value="HTH-TYPE TRANSCRIPTIONAL REGULATOR"/>
    <property type="match status" value="1"/>
</dbReference>
<keyword evidence="2" id="KW-0238">DNA-binding</keyword>
<evidence type="ECO:0000259" key="4">
    <source>
        <dbReference type="PROSITE" id="PS50943"/>
    </source>
</evidence>
<evidence type="ECO:0000256" key="3">
    <source>
        <dbReference type="ARBA" id="ARBA00023163"/>
    </source>
</evidence>
<gene>
    <name evidence="5" type="ORF">RQX22_06590</name>
</gene>
<dbReference type="PANTHER" id="PTHR46797:SF23">
    <property type="entry name" value="HTH-TYPE TRANSCRIPTIONAL REGULATOR SUTR"/>
    <property type="match status" value="1"/>
</dbReference>
<organism evidence="5 6">
    <name type="scientific">Sphingosinicella rhizophila</name>
    <dbReference type="NCBI Taxonomy" id="3050082"/>
    <lineage>
        <taxon>Bacteria</taxon>
        <taxon>Pseudomonadati</taxon>
        <taxon>Pseudomonadota</taxon>
        <taxon>Alphaproteobacteria</taxon>
        <taxon>Sphingomonadales</taxon>
        <taxon>Sphingosinicellaceae</taxon>
        <taxon>Sphingosinicella</taxon>
    </lineage>
</organism>
<keyword evidence="6" id="KW-1185">Reference proteome</keyword>
<protein>
    <submittedName>
        <fullName evidence="5">Helix-turn-helix transcriptional regulator</fullName>
    </submittedName>
</protein>
<evidence type="ECO:0000256" key="2">
    <source>
        <dbReference type="ARBA" id="ARBA00023125"/>
    </source>
</evidence>
<dbReference type="InterPro" id="IPR050807">
    <property type="entry name" value="TransReg_Diox_bact_type"/>
</dbReference>
<sequence>MVVRERVASNLKRLRKTAGLSQEELAGRANVNRNYIGKLERRENSATTDMLAKLADVLGCDIVDLVSPVEKSRSGIGT</sequence>
<feature type="domain" description="HTH cro/C1-type" evidence="4">
    <location>
        <begin position="11"/>
        <end position="65"/>
    </location>
</feature>
<name>A0ABU3Q5C3_9SPHN</name>
<keyword evidence="3" id="KW-0804">Transcription</keyword>
<dbReference type="RefSeq" id="WP_315724825.1">
    <property type="nucleotide sequence ID" value="NZ_JAVUPU010000003.1"/>
</dbReference>
<comment type="caution">
    <text evidence="5">The sequence shown here is derived from an EMBL/GenBank/DDBJ whole genome shotgun (WGS) entry which is preliminary data.</text>
</comment>
<dbReference type="SUPFAM" id="SSF47413">
    <property type="entry name" value="lambda repressor-like DNA-binding domains"/>
    <property type="match status" value="1"/>
</dbReference>
<dbReference type="Proteomes" id="UP001259572">
    <property type="component" value="Unassembled WGS sequence"/>
</dbReference>
<dbReference type="EMBL" id="JAVUPU010000003">
    <property type="protein sequence ID" value="MDT9598613.1"/>
    <property type="molecule type" value="Genomic_DNA"/>
</dbReference>
<dbReference type="Gene3D" id="1.10.260.40">
    <property type="entry name" value="lambda repressor-like DNA-binding domains"/>
    <property type="match status" value="1"/>
</dbReference>
<dbReference type="Pfam" id="PF01381">
    <property type="entry name" value="HTH_3"/>
    <property type="match status" value="1"/>
</dbReference>
<reference evidence="5 6" key="1">
    <citation type="submission" date="2023-05" db="EMBL/GenBank/DDBJ databases">
        <authorList>
            <person name="Guo Y."/>
        </authorList>
    </citation>
    <scope>NUCLEOTIDE SEQUENCE [LARGE SCALE GENOMIC DNA]</scope>
    <source>
        <strain evidence="5 6">GR2756</strain>
    </source>
</reference>
<proteinExistence type="predicted"/>
<evidence type="ECO:0000256" key="1">
    <source>
        <dbReference type="ARBA" id="ARBA00023015"/>
    </source>
</evidence>
<dbReference type="CDD" id="cd00093">
    <property type="entry name" value="HTH_XRE"/>
    <property type="match status" value="1"/>
</dbReference>
<dbReference type="PROSITE" id="PS50943">
    <property type="entry name" value="HTH_CROC1"/>
    <property type="match status" value="1"/>
</dbReference>